<evidence type="ECO:0000256" key="6">
    <source>
        <dbReference type="ARBA" id="ARBA00023163"/>
    </source>
</evidence>
<evidence type="ECO:0000256" key="2">
    <source>
        <dbReference type="ARBA" id="ARBA00017823"/>
    </source>
</evidence>
<reference evidence="10 11" key="1">
    <citation type="submission" date="2019-01" db="EMBL/GenBank/DDBJ databases">
        <title>Sphingorhabdus lacus sp.nov., isolated from an oligotrophic freshwater lake.</title>
        <authorList>
            <person name="Park M."/>
        </authorList>
    </citation>
    <scope>NUCLEOTIDE SEQUENCE [LARGE SCALE GENOMIC DNA]</scope>
    <source>
        <strain evidence="10 11">IMCC26285</strain>
    </source>
</reference>
<dbReference type="Pfam" id="PF04316">
    <property type="entry name" value="FlgM"/>
    <property type="match status" value="1"/>
</dbReference>
<name>A0A6I4LZB0_9SPHN</name>
<evidence type="ECO:0000256" key="5">
    <source>
        <dbReference type="ARBA" id="ARBA00023015"/>
    </source>
</evidence>
<keyword evidence="11" id="KW-1185">Reference proteome</keyword>
<keyword evidence="5" id="KW-0805">Transcription regulation</keyword>
<dbReference type="AlphaFoldDB" id="A0A6I4LZB0"/>
<comment type="similarity">
    <text evidence="1">Belongs to the FlgM family.</text>
</comment>
<dbReference type="Proteomes" id="UP000471147">
    <property type="component" value="Unassembled WGS sequence"/>
</dbReference>
<dbReference type="InterPro" id="IPR035890">
    <property type="entry name" value="Anti-sigma-28_factor_FlgM_sf"/>
</dbReference>
<accession>A0A6I4LZB0</accession>
<evidence type="ECO:0000256" key="4">
    <source>
        <dbReference type="ARBA" id="ARBA00022795"/>
    </source>
</evidence>
<keyword evidence="10" id="KW-0282">Flagellum</keyword>
<dbReference type="GO" id="GO:0044781">
    <property type="term" value="P:bacterial-type flagellum organization"/>
    <property type="evidence" value="ECO:0007669"/>
    <property type="project" value="UniProtKB-KW"/>
</dbReference>
<dbReference type="SUPFAM" id="SSF101498">
    <property type="entry name" value="Anti-sigma factor FlgM"/>
    <property type="match status" value="1"/>
</dbReference>
<gene>
    <name evidence="10" type="primary">flgM</name>
    <name evidence="10" type="ORF">EUU23_13900</name>
</gene>
<proteinExistence type="inferred from homology"/>
<evidence type="ECO:0000256" key="3">
    <source>
        <dbReference type="ARBA" id="ARBA00022491"/>
    </source>
</evidence>
<dbReference type="InterPro" id="IPR007412">
    <property type="entry name" value="FlgM"/>
</dbReference>
<comment type="function">
    <text evidence="7">Responsible for the coupling of flagellin expression to flagellar assembly by preventing expression of the flagellin genes when a component of the middle class of proteins is defective. It negatively regulates flagellar genes by inhibiting the activity of FliA by directly binding to FliA.</text>
</comment>
<keyword evidence="4" id="KW-1005">Bacterial flagellum biogenesis</keyword>
<keyword evidence="10" id="KW-0969">Cilium</keyword>
<keyword evidence="6" id="KW-0804">Transcription</keyword>
<dbReference type="GO" id="GO:0045892">
    <property type="term" value="P:negative regulation of DNA-templated transcription"/>
    <property type="evidence" value="ECO:0007669"/>
    <property type="project" value="InterPro"/>
</dbReference>
<dbReference type="InterPro" id="IPR031316">
    <property type="entry name" value="FlgM_C"/>
</dbReference>
<evidence type="ECO:0000259" key="9">
    <source>
        <dbReference type="Pfam" id="PF04316"/>
    </source>
</evidence>
<sequence length="113" mass="11748">MIAVSDSIRAVGFLTVDMERNRKMVDSVKFGPARLAPGLRASGAVDAVPKRENMLKPAAPHSLSLATALAQKGPPFDAEKVASLRAAISSGAYKVDLGTIADGIIRFGGQDLG</sequence>
<evidence type="ECO:0000256" key="8">
    <source>
        <dbReference type="ARBA" id="ARBA00030117"/>
    </source>
</evidence>
<dbReference type="EMBL" id="SDWJ01000002">
    <property type="protein sequence ID" value="MVZ98782.1"/>
    <property type="molecule type" value="Genomic_DNA"/>
</dbReference>
<protein>
    <recommendedName>
        <fullName evidence="2">Negative regulator of flagellin synthesis</fullName>
    </recommendedName>
    <alternativeName>
        <fullName evidence="8">Anti-sigma-28 factor</fullName>
    </alternativeName>
</protein>
<evidence type="ECO:0000313" key="10">
    <source>
        <dbReference type="EMBL" id="MVZ98782.1"/>
    </source>
</evidence>
<dbReference type="NCBIfam" id="TIGR03824">
    <property type="entry name" value="FlgM_jcvi"/>
    <property type="match status" value="1"/>
</dbReference>
<keyword evidence="3" id="KW-0678">Repressor</keyword>
<evidence type="ECO:0000313" key="11">
    <source>
        <dbReference type="Proteomes" id="UP000471147"/>
    </source>
</evidence>
<organism evidence="10 11">
    <name type="scientific">Sphingorhabdus profundilacus</name>
    <dbReference type="NCBI Taxonomy" id="2509718"/>
    <lineage>
        <taxon>Bacteria</taxon>
        <taxon>Pseudomonadati</taxon>
        <taxon>Pseudomonadota</taxon>
        <taxon>Alphaproteobacteria</taxon>
        <taxon>Sphingomonadales</taxon>
        <taxon>Sphingomonadaceae</taxon>
        <taxon>Sphingorhabdus</taxon>
    </lineage>
</organism>
<evidence type="ECO:0000256" key="1">
    <source>
        <dbReference type="ARBA" id="ARBA00005322"/>
    </source>
</evidence>
<comment type="caution">
    <text evidence="10">The sequence shown here is derived from an EMBL/GenBank/DDBJ whole genome shotgun (WGS) entry which is preliminary data.</text>
</comment>
<feature type="domain" description="Anti-sigma-28 factor FlgM C-terminal" evidence="9">
    <location>
        <begin position="66"/>
        <end position="105"/>
    </location>
</feature>
<keyword evidence="10" id="KW-0966">Cell projection</keyword>
<evidence type="ECO:0000256" key="7">
    <source>
        <dbReference type="ARBA" id="ARBA00024739"/>
    </source>
</evidence>